<keyword evidence="3" id="KW-1133">Transmembrane helix</keyword>
<dbReference type="SUPFAM" id="SSF117892">
    <property type="entry name" value="Band 7/SPFH domain"/>
    <property type="match status" value="1"/>
</dbReference>
<dbReference type="AlphaFoldDB" id="H9ZZ74"/>
<dbReference type="Gene3D" id="3.30.479.30">
    <property type="entry name" value="Band 7 domain"/>
    <property type="match status" value="1"/>
</dbReference>
<dbReference type="EMBL" id="CP003423">
    <property type="protein sequence ID" value="AFH42031.1"/>
    <property type="molecule type" value="Genomic_DNA"/>
</dbReference>
<reference evidence="6" key="1">
    <citation type="submission" date="2012-03" db="EMBL/GenBank/DDBJ databases">
        <title>Fervidicoccus fontis complete genome analysis confirms its distinct phylogenetic position and predicts its environmental function.</title>
        <authorList>
            <person name="Lebedinsky A.V."/>
            <person name="Mardanov A.V."/>
            <person name="Gumerov V.M."/>
            <person name="Beletsky A.V."/>
            <person name="Kublanov I.V."/>
            <person name="Perevalova A.A."/>
            <person name="Bonch-Osmolovskaya E.A."/>
            <person name="Ravin N.V."/>
            <person name="Skryabin K.G."/>
        </authorList>
    </citation>
    <scope>NUCLEOTIDE SEQUENCE [LARGE SCALE GENOMIC DNA]</scope>
    <source>
        <strain evidence="6">DSM 19380 / VKM B-2539 / Kam940</strain>
    </source>
</reference>
<dbReference type="InterPro" id="IPR001107">
    <property type="entry name" value="Band_7"/>
</dbReference>
<dbReference type="PANTHER" id="PTHR10264">
    <property type="entry name" value="BAND 7 PROTEIN-RELATED"/>
    <property type="match status" value="1"/>
</dbReference>
<comment type="subcellular location">
    <subcellularLocation>
        <location evidence="1">Membrane</location>
        <topology evidence="1">Single-pass membrane protein</topology>
    </subcellularLocation>
</comment>
<accession>H9ZZ74</accession>
<dbReference type="HOGENOM" id="CLU_024949_3_3_2"/>
<protein>
    <submittedName>
        <fullName evidence="5">Stomatin</fullName>
    </submittedName>
</protein>
<feature type="domain" description="Band 7" evidence="4">
    <location>
        <begin position="26"/>
        <end position="184"/>
    </location>
</feature>
<dbReference type="InterPro" id="IPR043202">
    <property type="entry name" value="Band-7_stomatin-like"/>
</dbReference>
<dbReference type="Pfam" id="PF01145">
    <property type="entry name" value="Band_7"/>
    <property type="match status" value="1"/>
</dbReference>
<evidence type="ECO:0000256" key="3">
    <source>
        <dbReference type="SAM" id="Phobius"/>
    </source>
</evidence>
<dbReference type="FunFam" id="3.30.479.30:FF:000004">
    <property type="entry name" value="Putative membrane protease family, stomatin"/>
    <property type="match status" value="1"/>
</dbReference>
<evidence type="ECO:0000313" key="6">
    <source>
        <dbReference type="Proteomes" id="UP000007391"/>
    </source>
</evidence>
<comment type="similarity">
    <text evidence="2">Belongs to the band 7/mec-2 family.</text>
</comment>
<name>H9ZZ74_FERFK</name>
<organism evidence="5 6">
    <name type="scientific">Fervidicoccus fontis (strain DSM 19380 / JCM 18336 / VKM B-2539 / Kam940)</name>
    <dbReference type="NCBI Taxonomy" id="1163730"/>
    <lineage>
        <taxon>Archaea</taxon>
        <taxon>Thermoproteota</taxon>
        <taxon>Thermoprotei</taxon>
        <taxon>Fervidicoccales</taxon>
        <taxon>Fervidicoccaceae</taxon>
        <taxon>Fervidicoccus</taxon>
    </lineage>
</organism>
<dbReference type="GO" id="GO:0005886">
    <property type="term" value="C:plasma membrane"/>
    <property type="evidence" value="ECO:0007669"/>
    <property type="project" value="InterPro"/>
</dbReference>
<evidence type="ECO:0000313" key="5">
    <source>
        <dbReference type="EMBL" id="AFH42031.1"/>
    </source>
</evidence>
<dbReference type="Gene3D" id="6.10.250.2090">
    <property type="match status" value="1"/>
</dbReference>
<dbReference type="Proteomes" id="UP000007391">
    <property type="component" value="Chromosome"/>
</dbReference>
<evidence type="ECO:0000256" key="1">
    <source>
        <dbReference type="ARBA" id="ARBA00004167"/>
    </source>
</evidence>
<dbReference type="STRING" id="1163730.FFONT_0035"/>
<dbReference type="eggNOG" id="arCOG01915">
    <property type="taxonomic scope" value="Archaea"/>
</dbReference>
<dbReference type="GO" id="GO:0098552">
    <property type="term" value="C:side of membrane"/>
    <property type="evidence" value="ECO:0007669"/>
    <property type="project" value="UniProtKB-ARBA"/>
</dbReference>
<dbReference type="GeneID" id="12449096"/>
<sequence length="285" mass="31554">MYISANLGEIIGISIAVLFVLIFFLSGIKVFKEWERAPYLVLGRFRGFKGPGIVYIVPLISKVPFVISTRLQTQAFKTEQTLTKDNVPVNVDAVMYFQPVDLEKVVLNVEDYILATTLAAQTTLREVIGGITLDELLAEREKIGTIARNIIDQKTEAWGIKVTSVEIRDVLIPTALQEAMSRQAAAERERRARVTLAQAEYEAAAKMIEAAKLYESSKYGLELRWMNILYELGLQGKGTLMLIPTNLMPAGPGAVSPYGIVGLREVAEMGEKKEEKTGKEGLTAK</sequence>
<dbReference type="SMART" id="SM00244">
    <property type="entry name" value="PHB"/>
    <property type="match status" value="1"/>
</dbReference>
<gene>
    <name evidence="5" type="ordered locus">FFONT_0035</name>
</gene>
<proteinExistence type="inferred from homology"/>
<dbReference type="PRINTS" id="PR00721">
    <property type="entry name" value="STOMATIN"/>
</dbReference>
<keyword evidence="6" id="KW-1185">Reference proteome</keyword>
<dbReference type="OrthoDB" id="10752at2157"/>
<dbReference type="KEGG" id="ffo:FFONT_0035"/>
<dbReference type="InParanoid" id="H9ZZ74"/>
<keyword evidence="3" id="KW-0472">Membrane</keyword>
<dbReference type="PANTHER" id="PTHR10264:SF19">
    <property type="entry name" value="AT06885P-RELATED"/>
    <property type="match status" value="1"/>
</dbReference>
<feature type="transmembrane region" description="Helical" evidence="3">
    <location>
        <begin position="7"/>
        <end position="28"/>
    </location>
</feature>
<dbReference type="RefSeq" id="WP_014557180.1">
    <property type="nucleotide sequence ID" value="NC_017461.1"/>
</dbReference>
<evidence type="ECO:0000256" key="2">
    <source>
        <dbReference type="ARBA" id="ARBA00008164"/>
    </source>
</evidence>
<feature type="transmembrane region" description="Helical" evidence="3">
    <location>
        <begin position="48"/>
        <end position="67"/>
    </location>
</feature>
<evidence type="ECO:0000259" key="4">
    <source>
        <dbReference type="SMART" id="SM00244"/>
    </source>
</evidence>
<dbReference type="InterPro" id="IPR036013">
    <property type="entry name" value="Band_7/SPFH_dom_sf"/>
</dbReference>
<keyword evidence="3" id="KW-0812">Transmembrane</keyword>
<dbReference type="InterPro" id="IPR001972">
    <property type="entry name" value="Stomatin_HflK_fam"/>
</dbReference>
<reference evidence="5 6" key="2">
    <citation type="journal article" date="2014" name="Extremophiles">
        <title>Analysis of the complete genome of Fervidococcus fontis confirms the distinct phylogenetic position of the order Fervidicoccales and suggests its environmental function.</title>
        <authorList>
            <person name="Lebedinsky A.V."/>
            <person name="Mardanov A.V."/>
            <person name="Kublanov I.V."/>
            <person name="Gumerov V.M."/>
            <person name="Beletsky A.V."/>
            <person name="Perevalova A.A."/>
            <person name="Bidzhieva S.Kh."/>
            <person name="Bonch-Osmolovskaya E.A."/>
            <person name="Skryabin K.G."/>
            <person name="Ravin N.V."/>
        </authorList>
    </citation>
    <scope>NUCLEOTIDE SEQUENCE [LARGE SCALE GENOMIC DNA]</scope>
    <source>
        <strain evidence="6">DSM 19380 / VKM B-2539 / Kam940</strain>
    </source>
</reference>